<comment type="caution">
    <text evidence="3">The sequence shown here is derived from an EMBL/GenBank/DDBJ whole genome shotgun (WGS) entry which is preliminary data.</text>
</comment>
<dbReference type="AlphaFoldDB" id="A0AAV6NK33"/>
<dbReference type="PANTHER" id="PTHR33624">
    <property type="entry name" value="SIGMA FACTOR BINDING PROTEIN 1, CHLOROPLASTIC"/>
    <property type="match status" value="1"/>
</dbReference>
<feature type="compositionally biased region" description="Basic residues" evidence="1">
    <location>
        <begin position="60"/>
        <end position="69"/>
    </location>
</feature>
<organism evidence="3 4">
    <name type="scientific">Cucurbita argyrosperma subsp. sororia</name>
    <dbReference type="NCBI Taxonomy" id="37648"/>
    <lineage>
        <taxon>Eukaryota</taxon>
        <taxon>Viridiplantae</taxon>
        <taxon>Streptophyta</taxon>
        <taxon>Embryophyta</taxon>
        <taxon>Tracheophyta</taxon>
        <taxon>Spermatophyta</taxon>
        <taxon>Magnoliopsida</taxon>
        <taxon>eudicotyledons</taxon>
        <taxon>Gunneridae</taxon>
        <taxon>Pentapetalae</taxon>
        <taxon>rosids</taxon>
        <taxon>fabids</taxon>
        <taxon>Cucurbitales</taxon>
        <taxon>Cucurbitaceae</taxon>
        <taxon>Cucurbiteae</taxon>
        <taxon>Cucurbita</taxon>
    </lineage>
</organism>
<feature type="region of interest" description="Disordered" evidence="1">
    <location>
        <begin position="1"/>
        <end position="24"/>
    </location>
</feature>
<accession>A0AAV6NK33</accession>
<evidence type="ECO:0000313" key="3">
    <source>
        <dbReference type="EMBL" id="KAG6599333.1"/>
    </source>
</evidence>
<dbReference type="Pfam" id="PF05678">
    <property type="entry name" value="VQ"/>
    <property type="match status" value="1"/>
</dbReference>
<name>A0AAV6NK33_9ROSI</name>
<feature type="domain" description="VQ" evidence="2">
    <location>
        <begin position="31"/>
        <end position="58"/>
    </location>
</feature>
<feature type="compositionally biased region" description="Basic and acidic residues" evidence="1">
    <location>
        <begin position="1"/>
        <end position="13"/>
    </location>
</feature>
<dbReference type="InterPro" id="IPR039335">
    <property type="entry name" value="SIB1/2"/>
</dbReference>
<dbReference type="InterPro" id="IPR008889">
    <property type="entry name" value="VQ"/>
</dbReference>
<protein>
    <recommendedName>
        <fullName evidence="2">VQ domain-containing protein</fullName>
    </recommendedName>
</protein>
<proteinExistence type="predicted"/>
<dbReference type="EMBL" id="JAGKQH010000005">
    <property type="protein sequence ID" value="KAG6599333.1"/>
    <property type="molecule type" value="Genomic_DNA"/>
</dbReference>
<dbReference type="PANTHER" id="PTHR33624:SF2">
    <property type="entry name" value="SIGMA FACTOR BINDING PROTEIN 1, CHLOROPLASTIC"/>
    <property type="match status" value="1"/>
</dbReference>
<dbReference type="Proteomes" id="UP000685013">
    <property type="component" value="Chromosome 5"/>
</dbReference>
<feature type="region of interest" description="Disordered" evidence="1">
    <location>
        <begin position="53"/>
        <end position="80"/>
    </location>
</feature>
<evidence type="ECO:0000259" key="2">
    <source>
        <dbReference type="Pfam" id="PF05678"/>
    </source>
</evidence>
<keyword evidence="4" id="KW-1185">Reference proteome</keyword>
<gene>
    <name evidence="3" type="ORF">SDJN03_09111</name>
</gene>
<sequence length="129" mass="14495">MGKCGENEWKDQKQSQNPTKVQRKPIKVKYISSPMMIKASNAHEFRAIVQQLTGFTSHSPTRRSNHKPPPHAAQTPSTSTLHANPQMEALKLSDNMSSLLEFDDEACFVTLDNVLTNNFMGFQASCLFQ</sequence>
<evidence type="ECO:0000313" key="4">
    <source>
        <dbReference type="Proteomes" id="UP000685013"/>
    </source>
</evidence>
<evidence type="ECO:0000256" key="1">
    <source>
        <dbReference type="SAM" id="MobiDB-lite"/>
    </source>
</evidence>
<reference evidence="3 4" key="1">
    <citation type="journal article" date="2021" name="Hortic Res">
        <title>The domestication of Cucurbita argyrosperma as revealed by the genome of its wild relative.</title>
        <authorList>
            <person name="Barrera-Redondo J."/>
            <person name="Sanchez-de la Vega G."/>
            <person name="Aguirre-Liguori J.A."/>
            <person name="Castellanos-Morales G."/>
            <person name="Gutierrez-Guerrero Y.T."/>
            <person name="Aguirre-Dugua X."/>
            <person name="Aguirre-Planter E."/>
            <person name="Tenaillon M.I."/>
            <person name="Lira-Saade R."/>
            <person name="Eguiarte L.E."/>
        </authorList>
    </citation>
    <scope>NUCLEOTIDE SEQUENCE [LARGE SCALE GENOMIC DNA]</scope>
    <source>
        <strain evidence="3">JBR-2021</strain>
    </source>
</reference>
<feature type="non-terminal residue" evidence="3">
    <location>
        <position position="1"/>
    </location>
</feature>